<feature type="region of interest" description="Disordered" evidence="1">
    <location>
        <begin position="1"/>
        <end position="30"/>
    </location>
</feature>
<evidence type="ECO:0000256" key="1">
    <source>
        <dbReference type="SAM" id="MobiDB-lite"/>
    </source>
</evidence>
<reference evidence="2" key="1">
    <citation type="submission" date="2023-03" db="UniProtKB">
        <authorList>
            <consortium name="EnsemblPlants"/>
        </authorList>
    </citation>
    <scope>IDENTIFICATION</scope>
</reference>
<name>A0A9I9DSN1_CUCME</name>
<organism evidence="2">
    <name type="scientific">Cucumis melo</name>
    <name type="common">Muskmelon</name>
    <dbReference type="NCBI Taxonomy" id="3656"/>
    <lineage>
        <taxon>Eukaryota</taxon>
        <taxon>Viridiplantae</taxon>
        <taxon>Streptophyta</taxon>
        <taxon>Embryophyta</taxon>
        <taxon>Tracheophyta</taxon>
        <taxon>Spermatophyta</taxon>
        <taxon>Magnoliopsida</taxon>
        <taxon>eudicotyledons</taxon>
        <taxon>Gunneridae</taxon>
        <taxon>Pentapetalae</taxon>
        <taxon>rosids</taxon>
        <taxon>fabids</taxon>
        <taxon>Cucurbitales</taxon>
        <taxon>Cucurbitaceae</taxon>
        <taxon>Benincaseae</taxon>
        <taxon>Cucumis</taxon>
    </lineage>
</organism>
<protein>
    <submittedName>
        <fullName evidence="2">Uncharacterized protein</fullName>
    </submittedName>
</protein>
<dbReference type="EnsemblPlants" id="MELO3C022919.2.1">
    <property type="protein sequence ID" value="MELO3C022919.2.1"/>
    <property type="gene ID" value="MELO3C022919.2"/>
</dbReference>
<evidence type="ECO:0000313" key="2">
    <source>
        <dbReference type="EnsemblPlants" id="MELO3C022919.2.1"/>
    </source>
</evidence>
<dbReference type="Gramene" id="MELO3C022919.2.1">
    <property type="protein sequence ID" value="MELO3C022919.2.1"/>
    <property type="gene ID" value="MELO3C022919.2"/>
</dbReference>
<sequence length="174" mass="19071">MARLMNNSPTTSRHSQQLRRVWHSQGHAANHSCGIGQDHAASHAREATWQRAKGHATCTIEEKAENWEEWKGKVGSGQFGSLYSKKEKEIRASNLQWRISLWDRRESSSGGEMNGGSIPCLPISSVMPPLASASPSLLSASTLSASKFTTGSILPRLLTTTIPMHPPPPINSYR</sequence>
<feature type="compositionally biased region" description="Polar residues" evidence="1">
    <location>
        <begin position="1"/>
        <end position="15"/>
    </location>
</feature>
<accession>A0A9I9DSN1</accession>
<proteinExistence type="predicted"/>
<dbReference type="AlphaFoldDB" id="A0A9I9DSN1"/>